<evidence type="ECO:0000256" key="1">
    <source>
        <dbReference type="SAM" id="Phobius"/>
    </source>
</evidence>
<accession>A0AAE0X2I3</accession>
<feature type="transmembrane region" description="Helical" evidence="1">
    <location>
        <begin position="120"/>
        <end position="139"/>
    </location>
</feature>
<keyword evidence="1" id="KW-1133">Transmembrane helix</keyword>
<keyword evidence="2" id="KW-0732">Signal</keyword>
<dbReference type="Proteomes" id="UP001270362">
    <property type="component" value="Unassembled WGS sequence"/>
</dbReference>
<feature type="chain" id="PRO_5042175361" evidence="2">
    <location>
        <begin position="18"/>
        <end position="148"/>
    </location>
</feature>
<evidence type="ECO:0000313" key="4">
    <source>
        <dbReference type="Proteomes" id="UP001270362"/>
    </source>
</evidence>
<dbReference type="InterPro" id="IPR046580">
    <property type="entry name" value="DUF6640"/>
</dbReference>
<feature type="transmembrane region" description="Helical" evidence="1">
    <location>
        <begin position="88"/>
        <end position="108"/>
    </location>
</feature>
<reference evidence="3" key="2">
    <citation type="submission" date="2023-06" db="EMBL/GenBank/DDBJ databases">
        <authorList>
            <consortium name="Lawrence Berkeley National Laboratory"/>
            <person name="Haridas S."/>
            <person name="Hensen N."/>
            <person name="Bonometti L."/>
            <person name="Westerberg I."/>
            <person name="Brannstrom I.O."/>
            <person name="Guillou S."/>
            <person name="Cros-Aarteil S."/>
            <person name="Calhoun S."/>
            <person name="Kuo A."/>
            <person name="Mondo S."/>
            <person name="Pangilinan J."/>
            <person name="Riley R."/>
            <person name="Labutti K."/>
            <person name="Andreopoulos B."/>
            <person name="Lipzen A."/>
            <person name="Chen C."/>
            <person name="Yanf M."/>
            <person name="Daum C."/>
            <person name="Ng V."/>
            <person name="Clum A."/>
            <person name="Steindorff A."/>
            <person name="Ohm R."/>
            <person name="Martin F."/>
            <person name="Silar P."/>
            <person name="Natvig D."/>
            <person name="Lalanne C."/>
            <person name="Gautier V."/>
            <person name="Ament-Velasquez S.L."/>
            <person name="Kruys A."/>
            <person name="Hutchinson M.I."/>
            <person name="Powell A.J."/>
            <person name="Barry K."/>
            <person name="Miller A.N."/>
            <person name="Grigoriev I.V."/>
            <person name="Debuchy R."/>
            <person name="Gladieux P."/>
            <person name="Thoren M.H."/>
            <person name="Johannesson H."/>
        </authorList>
    </citation>
    <scope>NUCLEOTIDE SEQUENCE</scope>
    <source>
        <strain evidence="3">CBS 314.62</strain>
    </source>
</reference>
<dbReference type="EMBL" id="JAULSO010000004">
    <property type="protein sequence ID" value="KAK3683297.1"/>
    <property type="molecule type" value="Genomic_DNA"/>
</dbReference>
<reference evidence="3" key="1">
    <citation type="journal article" date="2023" name="Mol. Phylogenet. Evol.">
        <title>Genome-scale phylogeny and comparative genomics of the fungal order Sordariales.</title>
        <authorList>
            <person name="Hensen N."/>
            <person name="Bonometti L."/>
            <person name="Westerberg I."/>
            <person name="Brannstrom I.O."/>
            <person name="Guillou S."/>
            <person name="Cros-Aarteil S."/>
            <person name="Calhoun S."/>
            <person name="Haridas S."/>
            <person name="Kuo A."/>
            <person name="Mondo S."/>
            <person name="Pangilinan J."/>
            <person name="Riley R."/>
            <person name="LaButti K."/>
            <person name="Andreopoulos B."/>
            <person name="Lipzen A."/>
            <person name="Chen C."/>
            <person name="Yan M."/>
            <person name="Daum C."/>
            <person name="Ng V."/>
            <person name="Clum A."/>
            <person name="Steindorff A."/>
            <person name="Ohm R.A."/>
            <person name="Martin F."/>
            <person name="Silar P."/>
            <person name="Natvig D.O."/>
            <person name="Lalanne C."/>
            <person name="Gautier V."/>
            <person name="Ament-Velasquez S.L."/>
            <person name="Kruys A."/>
            <person name="Hutchinson M.I."/>
            <person name="Powell A.J."/>
            <person name="Barry K."/>
            <person name="Miller A.N."/>
            <person name="Grigoriev I.V."/>
            <person name="Debuchy R."/>
            <person name="Gladieux P."/>
            <person name="Hiltunen Thoren M."/>
            <person name="Johannesson H."/>
        </authorList>
    </citation>
    <scope>NUCLEOTIDE SEQUENCE</scope>
    <source>
        <strain evidence="3">CBS 314.62</strain>
    </source>
</reference>
<gene>
    <name evidence="3" type="ORF">B0T22DRAFT_443352</name>
</gene>
<dbReference type="Pfam" id="PF20345">
    <property type="entry name" value="DUF6640"/>
    <property type="match status" value="1"/>
</dbReference>
<dbReference type="AlphaFoldDB" id="A0AAE0X2I3"/>
<comment type="caution">
    <text evidence="3">The sequence shown here is derived from an EMBL/GenBank/DDBJ whole genome shotgun (WGS) entry which is preliminary data.</text>
</comment>
<keyword evidence="1" id="KW-0812">Transmembrane</keyword>
<evidence type="ECO:0000256" key="2">
    <source>
        <dbReference type="SAM" id="SignalP"/>
    </source>
</evidence>
<feature type="signal peptide" evidence="2">
    <location>
        <begin position="1"/>
        <end position="17"/>
    </location>
</feature>
<organism evidence="3 4">
    <name type="scientific">Podospora appendiculata</name>
    <dbReference type="NCBI Taxonomy" id="314037"/>
    <lineage>
        <taxon>Eukaryota</taxon>
        <taxon>Fungi</taxon>
        <taxon>Dikarya</taxon>
        <taxon>Ascomycota</taxon>
        <taxon>Pezizomycotina</taxon>
        <taxon>Sordariomycetes</taxon>
        <taxon>Sordariomycetidae</taxon>
        <taxon>Sordariales</taxon>
        <taxon>Podosporaceae</taxon>
        <taxon>Podospora</taxon>
    </lineage>
</organism>
<keyword evidence="4" id="KW-1185">Reference proteome</keyword>
<name>A0AAE0X2I3_9PEZI</name>
<sequence>MLGKILLTLDAVALLLGAPLADYNHTHIFNPRWPPHAKFHAGQTITLSLILSLATLYYTWRSSFSDRSTPTPLVAQFRRRAEEDSLRTAAFLGSIYWLAGLLAVLYPGAEGIDPEFGTGFPQGPGFAVGAMAAVLGWALERKGGSALM</sequence>
<evidence type="ECO:0000313" key="3">
    <source>
        <dbReference type="EMBL" id="KAK3683297.1"/>
    </source>
</evidence>
<proteinExistence type="predicted"/>
<feature type="transmembrane region" description="Helical" evidence="1">
    <location>
        <begin position="37"/>
        <end position="58"/>
    </location>
</feature>
<protein>
    <submittedName>
        <fullName evidence="3">Uncharacterized protein</fullName>
    </submittedName>
</protein>
<keyword evidence="1" id="KW-0472">Membrane</keyword>